<dbReference type="Pfam" id="PF13609">
    <property type="entry name" value="Porin_4"/>
    <property type="match status" value="1"/>
</dbReference>
<gene>
    <name evidence="13" type="ORF">AJE_12533</name>
</gene>
<dbReference type="SUPFAM" id="SSF56935">
    <property type="entry name" value="Porins"/>
    <property type="match status" value="1"/>
</dbReference>
<dbReference type="STRING" id="1129374.AJE_12533"/>
<keyword evidence="4" id="KW-1134">Transmembrane beta strand</keyword>
<keyword evidence="6 11" id="KW-0732">Signal</keyword>
<proteinExistence type="predicted"/>
<reference evidence="13 14" key="1">
    <citation type="journal article" date="2012" name="J. Bacteriol.">
        <title>Genome Sequence of Extracellular-Protease-Producing Alishewanella jeotgali Isolated from Traditional Korean Fermented Seafood.</title>
        <authorList>
            <person name="Jung J."/>
            <person name="Chun J."/>
            <person name="Park W."/>
        </authorList>
    </citation>
    <scope>NUCLEOTIDE SEQUENCE [LARGE SCALE GENOMIC DNA]</scope>
    <source>
        <strain evidence="13 14">KCTC 22429</strain>
    </source>
</reference>
<keyword evidence="10" id="KW-0998">Cell outer membrane</keyword>
<protein>
    <submittedName>
        <fullName evidence="13">Putative porin</fullName>
    </submittedName>
</protein>
<dbReference type="PANTHER" id="PTHR34501:SF9">
    <property type="entry name" value="MAJOR OUTER MEMBRANE PROTEIN P.IA"/>
    <property type="match status" value="1"/>
</dbReference>
<dbReference type="PANTHER" id="PTHR34501">
    <property type="entry name" value="PROTEIN YDDL-RELATED"/>
    <property type="match status" value="1"/>
</dbReference>
<keyword evidence="3" id="KW-0813">Transport</keyword>
<evidence type="ECO:0000256" key="9">
    <source>
        <dbReference type="ARBA" id="ARBA00023136"/>
    </source>
</evidence>
<dbReference type="GO" id="GO:0046930">
    <property type="term" value="C:pore complex"/>
    <property type="evidence" value="ECO:0007669"/>
    <property type="project" value="UniProtKB-KW"/>
</dbReference>
<name>H3ZGK7_9ALTE</name>
<keyword evidence="9" id="KW-0472">Membrane</keyword>
<dbReference type="InterPro" id="IPR033900">
    <property type="entry name" value="Gram_neg_porin_domain"/>
</dbReference>
<evidence type="ECO:0000313" key="13">
    <source>
        <dbReference type="EMBL" id="EHR40261.1"/>
    </source>
</evidence>
<evidence type="ECO:0000256" key="8">
    <source>
        <dbReference type="ARBA" id="ARBA00023114"/>
    </source>
</evidence>
<accession>H3ZGK7</accession>
<evidence type="ECO:0000313" key="14">
    <source>
        <dbReference type="Proteomes" id="UP000012046"/>
    </source>
</evidence>
<dbReference type="GO" id="GO:0009279">
    <property type="term" value="C:cell outer membrane"/>
    <property type="evidence" value="ECO:0007669"/>
    <property type="project" value="UniProtKB-SubCell"/>
</dbReference>
<keyword evidence="5" id="KW-0812">Transmembrane</keyword>
<dbReference type="Proteomes" id="UP000012046">
    <property type="component" value="Unassembled WGS sequence"/>
</dbReference>
<dbReference type="Gene3D" id="2.40.160.10">
    <property type="entry name" value="Porin"/>
    <property type="match status" value="1"/>
</dbReference>
<evidence type="ECO:0000256" key="2">
    <source>
        <dbReference type="ARBA" id="ARBA00011233"/>
    </source>
</evidence>
<evidence type="ECO:0000256" key="1">
    <source>
        <dbReference type="ARBA" id="ARBA00004571"/>
    </source>
</evidence>
<comment type="caution">
    <text evidence="13">The sequence shown here is derived from an EMBL/GenBank/DDBJ whole genome shotgun (WGS) entry which is preliminary data.</text>
</comment>
<dbReference type="GO" id="GO:0015288">
    <property type="term" value="F:porin activity"/>
    <property type="evidence" value="ECO:0007669"/>
    <property type="project" value="UniProtKB-KW"/>
</dbReference>
<dbReference type="InterPro" id="IPR050298">
    <property type="entry name" value="Gram-neg_bact_OMP"/>
</dbReference>
<organism evidence="13 14">
    <name type="scientific">Alishewanella jeotgali KCTC 22429</name>
    <dbReference type="NCBI Taxonomy" id="1129374"/>
    <lineage>
        <taxon>Bacteria</taxon>
        <taxon>Pseudomonadati</taxon>
        <taxon>Pseudomonadota</taxon>
        <taxon>Gammaproteobacteria</taxon>
        <taxon>Alteromonadales</taxon>
        <taxon>Alteromonadaceae</taxon>
        <taxon>Alishewanella</taxon>
    </lineage>
</organism>
<dbReference type="PRINTS" id="PR00182">
    <property type="entry name" value="ECOLNEIPORIN"/>
</dbReference>
<keyword evidence="8" id="KW-0626">Porin</keyword>
<sequence length="345" mass="37247">MKTIKLSLVAAALCSVMATPALANTVQIYGRAHLSVDSLDNGVDSGTNVSSNSSRLGFRAKHELDGGLEAFMQIEQNIRFDEGSGNWASRDSFVGLKGGFGTVRIGQFDTPLKNVRGKVDMFGDRVGDIRNLTRTSTAGATNANIGNVFDERYRNGVAYTSPKFGDFVFDFHYTPHNNTGATVDNIQESYSMSVAYEVKGFYAAVAYETFEGANGLDPNAVRVGLYYDLTSDLRVSGMYQTASDVPGGDRNVYGLGTSYKMGDYTLRGQYYVAGKNDVAESGANMFVFGVDRNFGRALTLYAAYAVTSNDDNANFRVTAGGRDTQLNTVTGQDAKALSLGVVYNF</sequence>
<dbReference type="CDD" id="cd00342">
    <property type="entry name" value="gram_neg_porins"/>
    <property type="match status" value="1"/>
</dbReference>
<evidence type="ECO:0000256" key="10">
    <source>
        <dbReference type="ARBA" id="ARBA00023237"/>
    </source>
</evidence>
<dbReference type="PATRIC" id="fig|1129374.4.peg.2486"/>
<evidence type="ECO:0000256" key="6">
    <source>
        <dbReference type="ARBA" id="ARBA00022729"/>
    </source>
</evidence>
<dbReference type="EMBL" id="AHTH01000041">
    <property type="protein sequence ID" value="EHR40261.1"/>
    <property type="molecule type" value="Genomic_DNA"/>
</dbReference>
<evidence type="ECO:0000256" key="7">
    <source>
        <dbReference type="ARBA" id="ARBA00023065"/>
    </source>
</evidence>
<evidence type="ECO:0000256" key="4">
    <source>
        <dbReference type="ARBA" id="ARBA00022452"/>
    </source>
</evidence>
<evidence type="ECO:0000256" key="3">
    <source>
        <dbReference type="ARBA" id="ARBA00022448"/>
    </source>
</evidence>
<comment type="subunit">
    <text evidence="2">Homotrimer.</text>
</comment>
<evidence type="ECO:0000256" key="5">
    <source>
        <dbReference type="ARBA" id="ARBA00022692"/>
    </source>
</evidence>
<dbReference type="eggNOG" id="COG3203">
    <property type="taxonomic scope" value="Bacteria"/>
</dbReference>
<evidence type="ECO:0000256" key="11">
    <source>
        <dbReference type="SAM" id="SignalP"/>
    </source>
</evidence>
<feature type="chain" id="PRO_5003591357" evidence="11">
    <location>
        <begin position="24"/>
        <end position="345"/>
    </location>
</feature>
<dbReference type="RefSeq" id="WP_008951177.1">
    <property type="nucleotide sequence ID" value="NZ_AHTH01000041.1"/>
</dbReference>
<evidence type="ECO:0000259" key="12">
    <source>
        <dbReference type="Pfam" id="PF13609"/>
    </source>
</evidence>
<comment type="subcellular location">
    <subcellularLocation>
        <location evidence="1">Cell outer membrane</location>
        <topology evidence="1">Multi-pass membrane protein</topology>
    </subcellularLocation>
</comment>
<dbReference type="GO" id="GO:0034220">
    <property type="term" value="P:monoatomic ion transmembrane transport"/>
    <property type="evidence" value="ECO:0007669"/>
    <property type="project" value="InterPro"/>
</dbReference>
<dbReference type="AlphaFoldDB" id="H3ZGK7"/>
<dbReference type="InterPro" id="IPR023614">
    <property type="entry name" value="Porin_dom_sf"/>
</dbReference>
<keyword evidence="14" id="KW-1185">Reference proteome</keyword>
<dbReference type="InterPro" id="IPR001702">
    <property type="entry name" value="Porin_Gram-ve"/>
</dbReference>
<dbReference type="InterPro" id="IPR002299">
    <property type="entry name" value="Porin_Neis"/>
</dbReference>
<feature type="signal peptide" evidence="11">
    <location>
        <begin position="1"/>
        <end position="23"/>
    </location>
</feature>
<feature type="domain" description="Porin" evidence="12">
    <location>
        <begin position="10"/>
        <end position="312"/>
    </location>
</feature>
<dbReference type="PRINTS" id="PR00184">
    <property type="entry name" value="NEISSPPORIN"/>
</dbReference>
<keyword evidence="7" id="KW-0406">Ion transport</keyword>